<sequence length="73" mass="8788">MSLTCELSKSGKEMRWGLYKKQVTQLKSREFDPRLSYNMIMKVFDGMWNKYNLFSRNCADWAREFYGIICELT</sequence>
<reference evidence="1" key="1">
    <citation type="submission" date="2023-11" db="EMBL/GenBank/DDBJ databases">
        <authorList>
            <person name="Poullet M."/>
        </authorList>
    </citation>
    <scope>NUCLEOTIDE SEQUENCE</scope>
    <source>
        <strain evidence="1">E1834</strain>
    </source>
</reference>
<organism evidence="1 2">
    <name type="scientific">Meloidogyne enterolobii</name>
    <name type="common">Root-knot nematode worm</name>
    <name type="synonym">Meloidogyne mayaguensis</name>
    <dbReference type="NCBI Taxonomy" id="390850"/>
    <lineage>
        <taxon>Eukaryota</taxon>
        <taxon>Metazoa</taxon>
        <taxon>Ecdysozoa</taxon>
        <taxon>Nematoda</taxon>
        <taxon>Chromadorea</taxon>
        <taxon>Rhabditida</taxon>
        <taxon>Tylenchina</taxon>
        <taxon>Tylenchomorpha</taxon>
        <taxon>Tylenchoidea</taxon>
        <taxon>Meloidogynidae</taxon>
        <taxon>Meloidogyninae</taxon>
        <taxon>Meloidogyne</taxon>
    </lineage>
</organism>
<accession>A0ACB1AGW0</accession>
<dbReference type="EMBL" id="CAVMJV010000083">
    <property type="protein sequence ID" value="CAK5090752.1"/>
    <property type="molecule type" value="Genomic_DNA"/>
</dbReference>
<dbReference type="Proteomes" id="UP001497535">
    <property type="component" value="Unassembled WGS sequence"/>
</dbReference>
<name>A0ACB1AGW0_MELEN</name>
<comment type="caution">
    <text evidence="1">The sequence shown here is derived from an EMBL/GenBank/DDBJ whole genome shotgun (WGS) entry which is preliminary data.</text>
</comment>
<gene>
    <name evidence="1" type="ORF">MENTE1834_LOCUS38556</name>
</gene>
<evidence type="ECO:0000313" key="1">
    <source>
        <dbReference type="EMBL" id="CAK5090752.1"/>
    </source>
</evidence>
<keyword evidence="2" id="KW-1185">Reference proteome</keyword>
<protein>
    <submittedName>
        <fullName evidence="1">Uncharacterized protein</fullName>
    </submittedName>
</protein>
<evidence type="ECO:0000313" key="2">
    <source>
        <dbReference type="Proteomes" id="UP001497535"/>
    </source>
</evidence>
<proteinExistence type="predicted"/>